<evidence type="ECO:0000259" key="5">
    <source>
        <dbReference type="SMART" id="SM00849"/>
    </source>
</evidence>
<comment type="caution">
    <text evidence="6">The sequence shown here is derived from an EMBL/GenBank/DDBJ whole genome shotgun (WGS) entry which is preliminary data.</text>
</comment>
<dbReference type="InterPro" id="IPR041516">
    <property type="entry name" value="LACTB2_WH"/>
</dbReference>
<name>A0AAN8A314_9PEZI</name>
<dbReference type="EMBL" id="JAVRQU010000008">
    <property type="protein sequence ID" value="KAK5700073.1"/>
    <property type="molecule type" value="Genomic_DNA"/>
</dbReference>
<dbReference type="Proteomes" id="UP001310594">
    <property type="component" value="Unassembled WGS sequence"/>
</dbReference>
<dbReference type="Gene3D" id="3.60.15.10">
    <property type="entry name" value="Ribonuclease Z/Hydroxyacylglutathione hydrolase-like"/>
    <property type="match status" value="2"/>
</dbReference>
<gene>
    <name evidence="6" type="ORF">LTR97_006208</name>
</gene>
<sequence length="262" mass="28949">MVEHLPHLPDIERLSPRVVRILGGNPSKFTLQGTNTYLIGQGSDRILLDTGEGNRIWPETLKKALADEKVSISQVILTHWHPDHVGGVKDVRSLFPDIFKTDGATLRAFHSPGHAVDHMALVLDEENAMFTGDNVLGHGTAVFEDLATYIDSLERMQHQFTGRGYPAHGAVLDDGRAKIREYISHRTKREEEILAVLKQHPEGGEGSWTSMGVVKVVYKAYPENLHGPAEGGVVQVLKKLEGEGRAERVGDSGWRTTQRSAL</sequence>
<dbReference type="Pfam" id="PF00753">
    <property type="entry name" value="Lactamase_B"/>
    <property type="match status" value="1"/>
</dbReference>
<dbReference type="PANTHER" id="PTHR23131:SF0">
    <property type="entry name" value="ENDORIBONUCLEASE LACTB2"/>
    <property type="match status" value="1"/>
</dbReference>
<evidence type="ECO:0000256" key="4">
    <source>
        <dbReference type="ARBA" id="ARBA00022833"/>
    </source>
</evidence>
<keyword evidence="3" id="KW-0378">Hydrolase</keyword>
<reference evidence="6" key="1">
    <citation type="submission" date="2023-08" db="EMBL/GenBank/DDBJ databases">
        <title>Black Yeasts Isolated from many extreme environments.</title>
        <authorList>
            <person name="Coleine C."/>
            <person name="Stajich J.E."/>
            <person name="Selbmann L."/>
        </authorList>
    </citation>
    <scope>NUCLEOTIDE SEQUENCE</scope>
    <source>
        <strain evidence="6">CCFEE 5810</strain>
    </source>
</reference>
<evidence type="ECO:0000313" key="7">
    <source>
        <dbReference type="Proteomes" id="UP001310594"/>
    </source>
</evidence>
<dbReference type="GO" id="GO:0016787">
    <property type="term" value="F:hydrolase activity"/>
    <property type="evidence" value="ECO:0007669"/>
    <property type="project" value="UniProtKB-KW"/>
</dbReference>
<dbReference type="CDD" id="cd07722">
    <property type="entry name" value="LACTB2-like_MBL-fold"/>
    <property type="match status" value="1"/>
</dbReference>
<evidence type="ECO:0000256" key="1">
    <source>
        <dbReference type="ARBA" id="ARBA00006759"/>
    </source>
</evidence>
<evidence type="ECO:0000256" key="2">
    <source>
        <dbReference type="ARBA" id="ARBA00022723"/>
    </source>
</evidence>
<dbReference type="AlphaFoldDB" id="A0AAN8A314"/>
<dbReference type="GO" id="GO:0046872">
    <property type="term" value="F:metal ion binding"/>
    <property type="evidence" value="ECO:0007669"/>
    <property type="project" value="UniProtKB-KW"/>
</dbReference>
<evidence type="ECO:0000313" key="6">
    <source>
        <dbReference type="EMBL" id="KAK5700073.1"/>
    </source>
</evidence>
<dbReference type="PANTHER" id="PTHR23131">
    <property type="entry name" value="ENDORIBONUCLEASE LACTB2"/>
    <property type="match status" value="1"/>
</dbReference>
<dbReference type="InterPro" id="IPR036866">
    <property type="entry name" value="RibonucZ/Hydroxyglut_hydro"/>
</dbReference>
<dbReference type="InterPro" id="IPR036388">
    <property type="entry name" value="WH-like_DNA-bd_sf"/>
</dbReference>
<dbReference type="InterPro" id="IPR047921">
    <property type="entry name" value="LACTB2-like_MBL-fold"/>
</dbReference>
<keyword evidence="2" id="KW-0479">Metal-binding</keyword>
<protein>
    <recommendedName>
        <fullName evidence="5">Metallo-beta-lactamase domain-containing protein</fullName>
    </recommendedName>
</protein>
<dbReference type="InterPro" id="IPR050662">
    <property type="entry name" value="Sec-metab_biosynth-thioest"/>
</dbReference>
<evidence type="ECO:0000256" key="3">
    <source>
        <dbReference type="ARBA" id="ARBA00022801"/>
    </source>
</evidence>
<accession>A0AAN8A314</accession>
<comment type="similarity">
    <text evidence="1">Belongs to the metallo-beta-lactamase superfamily. Glyoxalase II family.</text>
</comment>
<dbReference type="Gene3D" id="1.10.10.10">
    <property type="entry name" value="Winged helix-like DNA-binding domain superfamily/Winged helix DNA-binding domain"/>
    <property type="match status" value="1"/>
</dbReference>
<dbReference type="InterPro" id="IPR001279">
    <property type="entry name" value="Metallo-B-lactamas"/>
</dbReference>
<proteinExistence type="inferred from homology"/>
<dbReference type="GO" id="GO:0044550">
    <property type="term" value="P:secondary metabolite biosynthetic process"/>
    <property type="evidence" value="ECO:0007669"/>
    <property type="project" value="TreeGrafter"/>
</dbReference>
<organism evidence="6 7">
    <name type="scientific">Elasticomyces elasticus</name>
    <dbReference type="NCBI Taxonomy" id="574655"/>
    <lineage>
        <taxon>Eukaryota</taxon>
        <taxon>Fungi</taxon>
        <taxon>Dikarya</taxon>
        <taxon>Ascomycota</taxon>
        <taxon>Pezizomycotina</taxon>
        <taxon>Dothideomycetes</taxon>
        <taxon>Dothideomycetidae</taxon>
        <taxon>Mycosphaerellales</taxon>
        <taxon>Teratosphaeriaceae</taxon>
        <taxon>Elasticomyces</taxon>
    </lineage>
</organism>
<keyword evidence="4" id="KW-0862">Zinc</keyword>
<dbReference type="SMART" id="SM00849">
    <property type="entry name" value="Lactamase_B"/>
    <property type="match status" value="1"/>
</dbReference>
<dbReference type="SUPFAM" id="SSF56281">
    <property type="entry name" value="Metallo-hydrolase/oxidoreductase"/>
    <property type="match status" value="1"/>
</dbReference>
<dbReference type="Pfam" id="PF17778">
    <property type="entry name" value="WHD_BLACT"/>
    <property type="match status" value="1"/>
</dbReference>
<feature type="domain" description="Metallo-beta-lactamase" evidence="5">
    <location>
        <begin position="33"/>
        <end position="168"/>
    </location>
</feature>